<evidence type="ECO:0000259" key="4">
    <source>
        <dbReference type="PROSITE" id="PS52009"/>
    </source>
</evidence>
<keyword evidence="5" id="KW-1185">Reference proteome</keyword>
<dbReference type="RefSeq" id="XP_013777786.1">
    <property type="nucleotide sequence ID" value="XM_013922332.2"/>
</dbReference>
<dbReference type="PROSITE" id="PS52009">
    <property type="entry name" value="GH84"/>
    <property type="match status" value="1"/>
</dbReference>
<accession>A0ABM1B9Y1</accession>
<keyword evidence="2" id="KW-0326">Glycosidase</keyword>
<feature type="domain" description="GH84" evidence="4">
    <location>
        <begin position="1"/>
        <end position="100"/>
    </location>
</feature>
<feature type="region of interest" description="Disordered" evidence="3">
    <location>
        <begin position="261"/>
        <end position="333"/>
    </location>
</feature>
<sequence>MGYMGKAEGIPAVPCSKVITKNITIQSIQELSEVLRRPPVIWDNLHANDYDQKRLFLGPYSGRSTDLIPQLHGVLTNPNCEYETNFIAIHTLSEWRKCNRDGKIDLSLKLKPQKTSSTYLNQLKGDSVTADIKLETESENGSVEDIPTPLAPNTYHPKQALKAALKNWLPEFYKSKNAYGKIVPGPFVPAPVPSCPPCPPPPALVTPSIPVPVINTCVGVTMTTSAPCTQVITGSTSLIETGSGFQPITNQLINSLVPLDDQQGLPLEPMDCNASSESSPSHKADGEMEQLSSAQTQSKGSTSSLSEDTEKTPDTSEDMQTEPTNTDEDSEVLSKQLTLDDISLLVDLFYLPFEHGSQGLHLLQEFHWLKTNGHKIYEHKKNRKEEPDIQEWYNRATTFDDMAKALDMLLIRLTYVPNRSLLYDLYPYIWDIKGVVSLLNSYLKWLALGRVPPAVSSLITPSFTWFSKGYKESFTSGEQEPWLFRGGLTAELQRLLPLESVSDLFLYKAPDTPSDKVYTIRPYLSSDEAAIFEVCRKTCDDGLDGSDVFPDYPDLIGDKLVGPFLSISPEYCFIVEDENGICGYALASLDARQFHKKTETFWIPKLCVKYPASEKKSGDMLTPAEEIISSFHNFKLSTPEDVYKNHPSTLKVTLMPSVLDTSIPKRLLACIFSALKANGSHGVFCEVTVGDKNIVDFYSKLGFTEITLPEHSCEDSIFLGRTF</sequence>
<feature type="compositionally biased region" description="Polar residues" evidence="3">
    <location>
        <begin position="290"/>
        <end position="306"/>
    </location>
</feature>
<dbReference type="InterPro" id="IPR017853">
    <property type="entry name" value="GH"/>
</dbReference>
<dbReference type="GeneID" id="106462405"/>
<evidence type="ECO:0000256" key="2">
    <source>
        <dbReference type="ARBA" id="ARBA00023295"/>
    </source>
</evidence>
<reference evidence="6" key="1">
    <citation type="submission" date="2025-08" db="UniProtKB">
        <authorList>
            <consortium name="RefSeq"/>
        </authorList>
    </citation>
    <scope>IDENTIFICATION</scope>
    <source>
        <tissue evidence="6">Muscle</tissue>
    </source>
</reference>
<dbReference type="PANTHER" id="PTHR13170:SF16">
    <property type="entry name" value="PROTEIN O-GLCNACASE"/>
    <property type="match status" value="1"/>
</dbReference>
<dbReference type="Proteomes" id="UP000694941">
    <property type="component" value="Unplaced"/>
</dbReference>
<dbReference type="SUPFAM" id="SSF55729">
    <property type="entry name" value="Acyl-CoA N-acyltransferases (Nat)"/>
    <property type="match status" value="1"/>
</dbReference>
<keyword evidence="1" id="KW-0378">Hydrolase</keyword>
<dbReference type="Pfam" id="PF07555">
    <property type="entry name" value="NAGidase"/>
    <property type="match status" value="1"/>
</dbReference>
<organism evidence="5 6">
    <name type="scientific">Limulus polyphemus</name>
    <name type="common">Atlantic horseshoe crab</name>
    <dbReference type="NCBI Taxonomy" id="6850"/>
    <lineage>
        <taxon>Eukaryota</taxon>
        <taxon>Metazoa</taxon>
        <taxon>Ecdysozoa</taxon>
        <taxon>Arthropoda</taxon>
        <taxon>Chelicerata</taxon>
        <taxon>Merostomata</taxon>
        <taxon>Xiphosura</taxon>
        <taxon>Limulidae</taxon>
        <taxon>Limulus</taxon>
    </lineage>
</organism>
<dbReference type="SUPFAM" id="SSF51445">
    <property type="entry name" value="(Trans)glycosidases"/>
    <property type="match status" value="1"/>
</dbReference>
<gene>
    <name evidence="6" type="primary">LOC106462405</name>
</gene>
<dbReference type="Gene3D" id="3.40.630.30">
    <property type="match status" value="1"/>
</dbReference>
<protein>
    <submittedName>
        <fullName evidence="6">Protein O-GlcNAcase-like</fullName>
    </submittedName>
</protein>
<dbReference type="PANTHER" id="PTHR13170">
    <property type="entry name" value="O-GLCNACASE"/>
    <property type="match status" value="1"/>
</dbReference>
<proteinExistence type="predicted"/>
<dbReference type="InterPro" id="IPR051822">
    <property type="entry name" value="Glycosyl_Hydrolase_84"/>
</dbReference>
<dbReference type="Gene3D" id="3.20.20.80">
    <property type="entry name" value="Glycosidases"/>
    <property type="match status" value="1"/>
</dbReference>
<dbReference type="InterPro" id="IPR011496">
    <property type="entry name" value="O-GlcNAcase_cat"/>
</dbReference>
<name>A0ABM1B9Y1_LIMPO</name>
<evidence type="ECO:0000313" key="6">
    <source>
        <dbReference type="RefSeq" id="XP_013777786.1"/>
    </source>
</evidence>
<dbReference type="InterPro" id="IPR016181">
    <property type="entry name" value="Acyl_CoA_acyltransferase"/>
</dbReference>
<evidence type="ECO:0000256" key="3">
    <source>
        <dbReference type="SAM" id="MobiDB-lite"/>
    </source>
</evidence>
<evidence type="ECO:0000256" key="1">
    <source>
        <dbReference type="ARBA" id="ARBA00022801"/>
    </source>
</evidence>
<dbReference type="Gene3D" id="1.20.58.240">
    <property type="entry name" value="STAT, domain 1"/>
    <property type="match status" value="1"/>
</dbReference>
<feature type="compositionally biased region" description="Acidic residues" evidence="3">
    <location>
        <begin position="315"/>
        <end position="331"/>
    </location>
</feature>
<evidence type="ECO:0000313" key="5">
    <source>
        <dbReference type="Proteomes" id="UP000694941"/>
    </source>
</evidence>